<accession>A0A9W6SKV5</accession>
<dbReference type="EMBL" id="BSTX01000001">
    <property type="protein sequence ID" value="GLZ77787.1"/>
    <property type="molecule type" value="Genomic_DNA"/>
</dbReference>
<gene>
    <name evidence="1" type="ORF">Afil01_25940</name>
</gene>
<dbReference type="AlphaFoldDB" id="A0A9W6SKV5"/>
<sequence length="279" mass="30458">MPPTRRAIVLPFAAAYASRPGAAAVLLTGSAGRGHDDRWSDAELAVLWAEPPSTADRELVASAADTHRLYPFDSADGASYDDLWRSGLLIEVVHTTLASAHAKLDALLERHEPDPGLLALASALAHGKTLAGDASELTGRVRDYPRPLAAAVARRLGQIDHFWRWRMYVERRCPHGLREHWSGVVTALTHALLAVNRVWWSGPKWAHRVHAALEIAPASFAERVLAVDAMSPPEAAGELARLVGEVHGLLERHLPEADPGRLAEIFAFGREPWPDSLIR</sequence>
<dbReference type="Gene3D" id="3.30.460.10">
    <property type="entry name" value="Beta Polymerase, domain 2"/>
    <property type="match status" value="1"/>
</dbReference>
<evidence type="ECO:0000313" key="2">
    <source>
        <dbReference type="Proteomes" id="UP001165079"/>
    </source>
</evidence>
<protein>
    <recommendedName>
        <fullName evidence="3">DUF4037 domain-containing protein</fullName>
    </recommendedName>
</protein>
<evidence type="ECO:0000313" key="1">
    <source>
        <dbReference type="EMBL" id="GLZ77787.1"/>
    </source>
</evidence>
<keyword evidence="2" id="KW-1185">Reference proteome</keyword>
<evidence type="ECO:0008006" key="3">
    <source>
        <dbReference type="Google" id="ProtNLM"/>
    </source>
</evidence>
<dbReference type="Proteomes" id="UP001165079">
    <property type="component" value="Unassembled WGS sequence"/>
</dbReference>
<organism evidence="1 2">
    <name type="scientific">Actinorhabdospora filicis</name>
    <dbReference type="NCBI Taxonomy" id="1785913"/>
    <lineage>
        <taxon>Bacteria</taxon>
        <taxon>Bacillati</taxon>
        <taxon>Actinomycetota</taxon>
        <taxon>Actinomycetes</taxon>
        <taxon>Micromonosporales</taxon>
        <taxon>Micromonosporaceae</taxon>
        <taxon>Actinorhabdospora</taxon>
    </lineage>
</organism>
<comment type="caution">
    <text evidence="1">The sequence shown here is derived from an EMBL/GenBank/DDBJ whole genome shotgun (WGS) entry which is preliminary data.</text>
</comment>
<name>A0A9W6SKV5_9ACTN</name>
<proteinExistence type="predicted"/>
<dbReference type="RefSeq" id="WP_285662874.1">
    <property type="nucleotide sequence ID" value="NZ_BSTX01000001.1"/>
</dbReference>
<reference evidence="1" key="1">
    <citation type="submission" date="2023-03" db="EMBL/GenBank/DDBJ databases">
        <title>Actinorhabdospora filicis NBRC 111898.</title>
        <authorList>
            <person name="Ichikawa N."/>
            <person name="Sato H."/>
            <person name="Tonouchi N."/>
        </authorList>
    </citation>
    <scope>NUCLEOTIDE SEQUENCE</scope>
    <source>
        <strain evidence="1">NBRC 111898</strain>
    </source>
</reference>
<dbReference type="SUPFAM" id="SSF81301">
    <property type="entry name" value="Nucleotidyltransferase"/>
    <property type="match status" value="1"/>
</dbReference>
<dbReference type="InterPro" id="IPR043519">
    <property type="entry name" value="NT_sf"/>
</dbReference>